<keyword evidence="1" id="KW-0479">Metal-binding</keyword>
<accession>A0A916K692</accession>
<dbReference type="Pfam" id="PF00884">
    <property type="entry name" value="Sulfatase"/>
    <property type="match status" value="1"/>
</dbReference>
<dbReference type="PANTHER" id="PTHR45953">
    <property type="entry name" value="IDURONATE 2-SULFATASE"/>
    <property type="match status" value="1"/>
</dbReference>
<dbReference type="EC" id="3.1.4.-" evidence="4"/>
<evidence type="ECO:0000256" key="2">
    <source>
        <dbReference type="ARBA" id="ARBA00022801"/>
    </source>
</evidence>
<evidence type="ECO:0000259" key="3">
    <source>
        <dbReference type="Pfam" id="PF00884"/>
    </source>
</evidence>
<dbReference type="AlphaFoldDB" id="A0A916K692"/>
<dbReference type="PANTHER" id="PTHR45953:SF1">
    <property type="entry name" value="IDURONATE 2-SULFATASE"/>
    <property type="match status" value="1"/>
</dbReference>
<feature type="domain" description="Sulfatase N-terminal" evidence="3">
    <location>
        <begin position="5"/>
        <end position="368"/>
    </location>
</feature>
<dbReference type="GO" id="GO:0008484">
    <property type="term" value="F:sulfuric ester hydrolase activity"/>
    <property type="evidence" value="ECO:0007669"/>
    <property type="project" value="TreeGrafter"/>
</dbReference>
<comment type="caution">
    <text evidence="4">The sequence shown here is derived from an EMBL/GenBank/DDBJ whole genome shotgun (WGS) entry which is preliminary data.</text>
</comment>
<keyword evidence="5" id="KW-1185">Reference proteome</keyword>
<dbReference type="Proteomes" id="UP000693672">
    <property type="component" value="Unassembled WGS sequence"/>
</dbReference>
<dbReference type="EMBL" id="CAJVAS010000040">
    <property type="protein sequence ID" value="CAG7647994.1"/>
    <property type="molecule type" value="Genomic_DNA"/>
</dbReference>
<dbReference type="RefSeq" id="WP_218095216.1">
    <property type="nucleotide sequence ID" value="NZ_CAJVAS010000040.1"/>
</dbReference>
<dbReference type="InterPro" id="IPR000917">
    <property type="entry name" value="Sulfatase_N"/>
</dbReference>
<dbReference type="GO" id="GO:0005737">
    <property type="term" value="C:cytoplasm"/>
    <property type="evidence" value="ECO:0007669"/>
    <property type="project" value="TreeGrafter"/>
</dbReference>
<sequence length="472" mass="53840">MKRSNLLLIMVDQWRWDGLGKTGGWAHTPVLDRLADEGVLFDNCLTNSPVCIPARLSFATGLYPHNTGVWGNIRHDLALDADTWMKAIRDAGYRTCLIGKSHWHRHEGDLRERVSYMNAYGFDDVDEIPGPRRSMHVRCNMTEQWEKAGLWSEYTRDFEQRFAGKPYLAKPSVLPFEHYADVYVGQQAKRYLQSYDDTKPWLCMVSFGGPHEPWDAPEPYASMYAPEAMPQAIPRAPRTTPRPSGFLDRLYEPGNAHSPQATEEEIARMRANYAGNITLIDEQIGEIIQVLKDRGEWEHTAVVFVSDHGEMNGDHGLIYKENFYNSAVKVPLIVRLPETENTSQGGRRHSSMVEWFDVGPTLCELAGADLGGRFAQQFGKSLMDVLRQPDRVHREEALCEIHNELMIQTPEWKLAVNKDGEPYMLFHLAEDPDERENLIGHPEYAPALQALKDRLLQRLVASQTSPNHMKIT</sequence>
<organism evidence="4 5">
    <name type="scientific">Paenibacillus solanacearum</name>
    <dbReference type="NCBI Taxonomy" id="2048548"/>
    <lineage>
        <taxon>Bacteria</taxon>
        <taxon>Bacillati</taxon>
        <taxon>Bacillota</taxon>
        <taxon>Bacilli</taxon>
        <taxon>Bacillales</taxon>
        <taxon>Paenibacillaceae</taxon>
        <taxon>Paenibacillus</taxon>
    </lineage>
</organism>
<evidence type="ECO:0000313" key="4">
    <source>
        <dbReference type="EMBL" id="CAG7647994.1"/>
    </source>
</evidence>
<protein>
    <submittedName>
        <fullName evidence="4">Multifunctional alkaline phosphatase superfamily protein PehA</fullName>
        <ecNumber evidence="4">3.1.4.-</ecNumber>
    </submittedName>
</protein>
<dbReference type="GO" id="GO:0046872">
    <property type="term" value="F:metal ion binding"/>
    <property type="evidence" value="ECO:0007669"/>
    <property type="project" value="UniProtKB-KW"/>
</dbReference>
<name>A0A916K692_9BACL</name>
<evidence type="ECO:0000313" key="5">
    <source>
        <dbReference type="Proteomes" id="UP000693672"/>
    </source>
</evidence>
<reference evidence="4" key="1">
    <citation type="submission" date="2021-06" db="EMBL/GenBank/DDBJ databases">
        <authorList>
            <person name="Criscuolo A."/>
        </authorList>
    </citation>
    <scope>NUCLEOTIDE SEQUENCE</scope>
    <source>
        <strain evidence="4">CIP111600</strain>
    </source>
</reference>
<evidence type="ECO:0000256" key="1">
    <source>
        <dbReference type="ARBA" id="ARBA00022723"/>
    </source>
</evidence>
<keyword evidence="2 4" id="KW-0378">Hydrolase</keyword>
<gene>
    <name evidence="4" type="primary">pehA_1</name>
    <name evidence="4" type="ORF">PAESOLCIP111_05502</name>
</gene>
<proteinExistence type="predicted"/>